<comment type="caution">
    <text evidence="3">The sequence shown here is derived from an EMBL/GenBank/DDBJ whole genome shotgun (WGS) entry which is preliminary data.</text>
</comment>
<keyword evidence="4" id="KW-1185">Reference proteome</keyword>
<dbReference type="Proteomes" id="UP001596241">
    <property type="component" value="Unassembled WGS sequence"/>
</dbReference>
<dbReference type="PANTHER" id="PTHR46696:SF1">
    <property type="entry name" value="CYTOCHROME P450 YJIB-RELATED"/>
    <property type="match status" value="1"/>
</dbReference>
<dbReference type="EMBL" id="JBHSPW010000002">
    <property type="protein sequence ID" value="MFC5892342.1"/>
    <property type="molecule type" value="Genomic_DNA"/>
</dbReference>
<gene>
    <name evidence="3" type="ORF">ACFP3M_05855</name>
</gene>
<dbReference type="InterPro" id="IPR002397">
    <property type="entry name" value="Cyt_P450_B"/>
</dbReference>
<dbReference type="InterPro" id="IPR017972">
    <property type="entry name" value="Cyt_P450_CS"/>
</dbReference>
<dbReference type="RefSeq" id="WP_345087596.1">
    <property type="nucleotide sequence ID" value="NZ_BAAAWG010000013.1"/>
</dbReference>
<evidence type="ECO:0000313" key="3">
    <source>
        <dbReference type="EMBL" id="MFC5892342.1"/>
    </source>
</evidence>
<comment type="similarity">
    <text evidence="1 2">Belongs to the cytochrome P450 family.</text>
</comment>
<keyword evidence="2" id="KW-0479">Metal-binding</keyword>
<dbReference type="Gene3D" id="1.10.630.10">
    <property type="entry name" value="Cytochrome P450"/>
    <property type="match status" value="1"/>
</dbReference>
<keyword evidence="2" id="KW-0503">Monooxygenase</keyword>
<dbReference type="PRINTS" id="PR00359">
    <property type="entry name" value="BP450"/>
</dbReference>
<organism evidence="3 4">
    <name type="scientific">Streptomyces ramulosus</name>
    <dbReference type="NCBI Taxonomy" id="47762"/>
    <lineage>
        <taxon>Bacteria</taxon>
        <taxon>Bacillati</taxon>
        <taxon>Actinomycetota</taxon>
        <taxon>Actinomycetes</taxon>
        <taxon>Kitasatosporales</taxon>
        <taxon>Streptomycetaceae</taxon>
        <taxon>Streptomyces</taxon>
    </lineage>
</organism>
<accession>A0ABW1FD07</accession>
<evidence type="ECO:0000313" key="4">
    <source>
        <dbReference type="Proteomes" id="UP001596241"/>
    </source>
</evidence>
<dbReference type="InterPro" id="IPR036396">
    <property type="entry name" value="Cyt_P450_sf"/>
</dbReference>
<dbReference type="PANTHER" id="PTHR46696">
    <property type="entry name" value="P450, PUTATIVE (EUROFUNG)-RELATED"/>
    <property type="match status" value="1"/>
</dbReference>
<keyword evidence="2" id="KW-0560">Oxidoreductase</keyword>
<evidence type="ECO:0000256" key="2">
    <source>
        <dbReference type="RuleBase" id="RU000461"/>
    </source>
</evidence>
<dbReference type="Pfam" id="PF00067">
    <property type="entry name" value="p450"/>
    <property type="match status" value="1"/>
</dbReference>
<sequence>MRKTPATTIDLFSDDALADPYPLYQQLRDTGPAVHLEREERWAISRHADVRTVLTTPKLFASGDAVALTDHANEHMLSGTVLGTDGAEHRRLRAPFTAQLSHRALAAAAPRIESRAAQLTDSYVARGSFDGAELVTAFGTEVVLDLMGLPDGARRLLTEDPPAIFNAFGPSGPRHADGLSRNAAMYAELAEIVRPGTVRPGSFLSGLFANADSGRISPGDIVPLAHGYATAGVHTTLLALTTTLHLLSEHPDQWEHLRAERATADQAFAEALRLEAPVQAFGRRVIADTALGATQLRAGDKLWVLYGSAGRDRRHWGPSGDEFRIRRTGHGGSHLAFGAGAHTCAGLHLAHLQARALINALVARCRLIRPHGTPVRMLNNLLRGFSHLPLTVEPA</sequence>
<name>A0ABW1FD07_9ACTN</name>
<protein>
    <submittedName>
        <fullName evidence="3">Cytochrome P450</fullName>
    </submittedName>
</protein>
<reference evidence="4" key="1">
    <citation type="journal article" date="2019" name="Int. J. Syst. Evol. Microbiol.">
        <title>The Global Catalogue of Microorganisms (GCM) 10K type strain sequencing project: providing services to taxonomists for standard genome sequencing and annotation.</title>
        <authorList>
            <consortium name="The Broad Institute Genomics Platform"/>
            <consortium name="The Broad Institute Genome Sequencing Center for Infectious Disease"/>
            <person name="Wu L."/>
            <person name="Ma J."/>
        </authorList>
    </citation>
    <scope>NUCLEOTIDE SEQUENCE [LARGE SCALE GENOMIC DNA]</scope>
    <source>
        <strain evidence="4">CGMCC 1.15809</strain>
    </source>
</reference>
<evidence type="ECO:0000256" key="1">
    <source>
        <dbReference type="ARBA" id="ARBA00010617"/>
    </source>
</evidence>
<keyword evidence="2" id="KW-0408">Iron</keyword>
<proteinExistence type="inferred from homology"/>
<keyword evidence="2" id="KW-0349">Heme</keyword>
<dbReference type="InterPro" id="IPR001128">
    <property type="entry name" value="Cyt_P450"/>
</dbReference>
<dbReference type="PROSITE" id="PS00086">
    <property type="entry name" value="CYTOCHROME_P450"/>
    <property type="match status" value="1"/>
</dbReference>
<dbReference type="SUPFAM" id="SSF48264">
    <property type="entry name" value="Cytochrome P450"/>
    <property type="match status" value="1"/>
</dbReference>